<keyword evidence="1" id="KW-0227">DNA damage</keyword>
<comment type="caution">
    <text evidence="3">The sequence shown here is derived from an EMBL/GenBank/DDBJ whole genome shotgun (WGS) entry which is preliminary data.</text>
</comment>
<dbReference type="EMBL" id="JACOQG010000001">
    <property type="protein sequence ID" value="MBC5778191.1"/>
    <property type="molecule type" value="Genomic_DNA"/>
</dbReference>
<dbReference type="CDD" id="cd06445">
    <property type="entry name" value="ATase"/>
    <property type="match status" value="1"/>
</dbReference>
<dbReference type="PANTHER" id="PTHR42942:SF1">
    <property type="entry name" value="ALKYLTRANSFERASE-LIKE PROTEIN 1"/>
    <property type="match status" value="1"/>
</dbReference>
<dbReference type="InterPro" id="IPR014048">
    <property type="entry name" value="MethylDNA_cys_MeTrfase_DNA-bd"/>
</dbReference>
<dbReference type="InterPro" id="IPR036217">
    <property type="entry name" value="MethylDNA_cys_MeTrfase_DNAb"/>
</dbReference>
<accession>A0ABR7IE05</accession>
<dbReference type="Pfam" id="PF01035">
    <property type="entry name" value="DNA_binding_1"/>
    <property type="match status" value="1"/>
</dbReference>
<proteinExistence type="predicted"/>
<organism evidence="3 4">
    <name type="scientific">Blautia difficilis</name>
    <dbReference type="NCBI Taxonomy" id="2763027"/>
    <lineage>
        <taxon>Bacteria</taxon>
        <taxon>Bacillati</taxon>
        <taxon>Bacillota</taxon>
        <taxon>Clostridia</taxon>
        <taxon>Lachnospirales</taxon>
        <taxon>Lachnospiraceae</taxon>
        <taxon>Blautia</taxon>
    </lineage>
</organism>
<evidence type="ECO:0000313" key="3">
    <source>
        <dbReference type="EMBL" id="MBC5778191.1"/>
    </source>
</evidence>
<reference evidence="3 4" key="1">
    <citation type="submission" date="2020-08" db="EMBL/GenBank/DDBJ databases">
        <title>Genome public.</title>
        <authorList>
            <person name="Liu C."/>
            <person name="Sun Q."/>
        </authorList>
    </citation>
    <scope>NUCLEOTIDE SEQUENCE [LARGE SCALE GENOMIC DNA]</scope>
    <source>
        <strain evidence="3 4">M29</strain>
    </source>
</reference>
<evidence type="ECO:0000313" key="4">
    <source>
        <dbReference type="Proteomes" id="UP000649826"/>
    </source>
</evidence>
<feature type="domain" description="Methylated-DNA-[protein]-cysteine S-methyltransferase DNA binding" evidence="2">
    <location>
        <begin position="2"/>
        <end position="84"/>
    </location>
</feature>
<dbReference type="InterPro" id="IPR036388">
    <property type="entry name" value="WH-like_DNA-bd_sf"/>
</dbReference>
<dbReference type="Proteomes" id="UP000649826">
    <property type="component" value="Unassembled WGS sequence"/>
</dbReference>
<dbReference type="SUPFAM" id="SSF46767">
    <property type="entry name" value="Methylated DNA-protein cysteine methyltransferase, C-terminal domain"/>
    <property type="match status" value="1"/>
</dbReference>
<name>A0ABR7IE05_9FIRM</name>
<evidence type="ECO:0000256" key="1">
    <source>
        <dbReference type="ARBA" id="ARBA00022763"/>
    </source>
</evidence>
<gene>
    <name evidence="3" type="ORF">H8Z82_00625</name>
</gene>
<dbReference type="RefSeq" id="WP_081584390.1">
    <property type="nucleotide sequence ID" value="NZ_JACOQG010000001.1"/>
</dbReference>
<keyword evidence="4" id="KW-1185">Reference proteome</keyword>
<dbReference type="Gene3D" id="1.10.10.10">
    <property type="entry name" value="Winged helix-like DNA-binding domain superfamily/Winged helix DNA-binding domain"/>
    <property type="match status" value="1"/>
</dbReference>
<dbReference type="InterPro" id="IPR052520">
    <property type="entry name" value="ATL_DNA_repair"/>
</dbReference>
<protein>
    <submittedName>
        <fullName evidence="3">MGMT family protein</fullName>
    </submittedName>
</protein>
<sequence>MDFYKRASIVCQNIPYGTVVTYGQIALLCQKPKNSRQVGYALRTGKLGPNIPAHRILNASGILSGATSFETYDQQKILLESEGVTVIRTDKGWKTDLKKYQWKTTLDDALYFESVFKQNNI</sequence>
<dbReference type="PANTHER" id="PTHR42942">
    <property type="entry name" value="6-O-METHYLGUANINE DNA METHYLTRANSFERASE"/>
    <property type="match status" value="1"/>
</dbReference>
<evidence type="ECO:0000259" key="2">
    <source>
        <dbReference type="Pfam" id="PF01035"/>
    </source>
</evidence>